<keyword evidence="1" id="KW-0812">Transmembrane</keyword>
<dbReference type="Proteomes" id="UP000255508">
    <property type="component" value="Unassembled WGS sequence"/>
</dbReference>
<comment type="caution">
    <text evidence="2">The sequence shown here is derived from an EMBL/GenBank/DDBJ whole genome shotgun (WGS) entry which is preliminary data.</text>
</comment>
<keyword evidence="1" id="KW-1133">Transmembrane helix</keyword>
<sequence length="134" mass="14791">MNREQDKAFSDWAKSRLDEQMETIDGDTLSRLRQIRANAVQEAQLQRRTLLSRGLAFAGVDGGVNGISWVPAGGLAMVAMLLIVSVLFMQRSVDGISPDLLPIMEITAAEDEIELYENLDFYRWLEAGATDGSA</sequence>
<proteinExistence type="predicted"/>
<dbReference type="InterPro" id="IPR022064">
    <property type="entry name" value="DUF3619"/>
</dbReference>
<name>A0A370DU12_9GAMM</name>
<evidence type="ECO:0008006" key="4">
    <source>
        <dbReference type="Google" id="ProtNLM"/>
    </source>
</evidence>
<protein>
    <recommendedName>
        <fullName evidence="4">DUF3619 domain-containing protein</fullName>
    </recommendedName>
</protein>
<keyword evidence="1" id="KW-0472">Membrane</keyword>
<gene>
    <name evidence="2" type="ORF">DIZ79_14555</name>
</gene>
<dbReference type="AlphaFoldDB" id="A0A370DU12"/>
<feature type="transmembrane region" description="Helical" evidence="1">
    <location>
        <begin position="67"/>
        <end position="88"/>
    </location>
</feature>
<evidence type="ECO:0000313" key="2">
    <source>
        <dbReference type="EMBL" id="RDH88704.1"/>
    </source>
</evidence>
<organism evidence="2 3">
    <name type="scientific">endosymbiont of Lamellibrachia luymesi</name>
    <dbReference type="NCBI Taxonomy" id="2200907"/>
    <lineage>
        <taxon>Bacteria</taxon>
        <taxon>Pseudomonadati</taxon>
        <taxon>Pseudomonadota</taxon>
        <taxon>Gammaproteobacteria</taxon>
        <taxon>sulfur-oxidizing symbionts</taxon>
    </lineage>
</organism>
<dbReference type="EMBL" id="QFXD01000247">
    <property type="protein sequence ID" value="RDH88704.1"/>
    <property type="molecule type" value="Genomic_DNA"/>
</dbReference>
<evidence type="ECO:0000256" key="1">
    <source>
        <dbReference type="SAM" id="Phobius"/>
    </source>
</evidence>
<evidence type="ECO:0000313" key="3">
    <source>
        <dbReference type="Proteomes" id="UP000255508"/>
    </source>
</evidence>
<dbReference type="Pfam" id="PF12279">
    <property type="entry name" value="DUF3619"/>
    <property type="match status" value="1"/>
</dbReference>
<reference evidence="2 3" key="1">
    <citation type="journal article" date="2018" name="ISME J.">
        <title>Endosymbiont genomes yield clues of tubeworm success.</title>
        <authorList>
            <person name="Li Y."/>
            <person name="Liles M.R."/>
            <person name="Halanych K.M."/>
        </authorList>
    </citation>
    <scope>NUCLEOTIDE SEQUENCE [LARGE SCALE GENOMIC DNA]</scope>
    <source>
        <strain evidence="2">A1422</strain>
    </source>
</reference>
<accession>A0A370DU12</accession>